<protein>
    <submittedName>
        <fullName evidence="4">Polysaccharide deacetylase family protein</fullName>
    </submittedName>
</protein>
<evidence type="ECO:0000313" key="4">
    <source>
        <dbReference type="EMBL" id="MRX56149.1"/>
    </source>
</evidence>
<dbReference type="InterPro" id="IPR011330">
    <property type="entry name" value="Glyco_hydro/deAcase_b/a-brl"/>
</dbReference>
<dbReference type="Pfam" id="PF01522">
    <property type="entry name" value="Polysacc_deac_1"/>
    <property type="match status" value="1"/>
</dbReference>
<dbReference type="GO" id="GO:0016020">
    <property type="term" value="C:membrane"/>
    <property type="evidence" value="ECO:0007669"/>
    <property type="project" value="TreeGrafter"/>
</dbReference>
<dbReference type="SUPFAM" id="SSF88713">
    <property type="entry name" value="Glycoside hydrolase/deacetylase"/>
    <property type="match status" value="1"/>
</dbReference>
<evidence type="ECO:0000256" key="1">
    <source>
        <dbReference type="ARBA" id="ARBA00022723"/>
    </source>
</evidence>
<dbReference type="Pfam" id="PF07833">
    <property type="entry name" value="Cu_amine_oxidN1"/>
    <property type="match status" value="1"/>
</dbReference>
<dbReference type="EMBL" id="WKKF01000009">
    <property type="protein sequence ID" value="MRX56149.1"/>
    <property type="molecule type" value="Genomic_DNA"/>
</dbReference>
<keyword evidence="5" id="KW-1185">Reference proteome</keyword>
<keyword evidence="2" id="KW-0378">Hydrolase</keyword>
<proteinExistence type="predicted"/>
<dbReference type="GO" id="GO:0005975">
    <property type="term" value="P:carbohydrate metabolic process"/>
    <property type="evidence" value="ECO:0007669"/>
    <property type="project" value="InterPro"/>
</dbReference>
<dbReference type="Proteomes" id="UP000441585">
    <property type="component" value="Unassembled WGS sequence"/>
</dbReference>
<keyword evidence="1" id="KW-0479">Metal-binding</keyword>
<evidence type="ECO:0000256" key="2">
    <source>
        <dbReference type="ARBA" id="ARBA00022801"/>
    </source>
</evidence>
<reference evidence="4 5" key="1">
    <citation type="submission" date="2019-11" db="EMBL/GenBank/DDBJ databases">
        <title>Bacillus idriensis genome.</title>
        <authorList>
            <person name="Konopka E.N."/>
            <person name="Newman J.D."/>
        </authorList>
    </citation>
    <scope>NUCLEOTIDE SEQUENCE [LARGE SCALE GENOMIC DNA]</scope>
    <source>
        <strain evidence="4 5">DSM 19097</strain>
    </source>
</reference>
<gene>
    <name evidence="4" type="ORF">GJU41_19510</name>
</gene>
<dbReference type="GO" id="GO:0016810">
    <property type="term" value="F:hydrolase activity, acting on carbon-nitrogen (but not peptide) bonds"/>
    <property type="evidence" value="ECO:0007669"/>
    <property type="project" value="InterPro"/>
</dbReference>
<dbReference type="AlphaFoldDB" id="A0A6I2MEH6"/>
<sequence>MFIANKMEGKRAFLAILLIFFVISGLFGVAPAQAATISSANISVDGKLIKTSYYMQNGHLMVPDLFFKHTGANVDKNEKYNSIAVERNNIVALPLDKAYMDYYVKEKNKWNREYLATTTTVINGRPYIPLLVTAQKLGMTVTYDSKISRTFIQTNTPEESKPIAYEKAEITEKKIALTFDDGPDKIITPQILDILKEKGVPATFFVVGEQVSYYPQLAKRMVEEGHAIANHTWDHPELSKLYTAQVIQQITSTNEIVERVTGVKATLLRPPYGDFTAADAMVFEKLGFKNILWSVDTLDWSGKSADEILTIVNRDKSPGGIVLQHNFQNTKLQGTVDALPQMINQLRAEGYEFVTIDSLLAK</sequence>
<dbReference type="InterPro" id="IPR012854">
    <property type="entry name" value="Cu_amine_oxidase-like_N"/>
</dbReference>
<dbReference type="RefSeq" id="WP_154319296.1">
    <property type="nucleotide sequence ID" value="NZ_CAJGAA010000007.1"/>
</dbReference>
<dbReference type="PANTHER" id="PTHR10587">
    <property type="entry name" value="GLYCOSYL TRANSFERASE-RELATED"/>
    <property type="match status" value="1"/>
</dbReference>
<dbReference type="PROSITE" id="PS51677">
    <property type="entry name" value="NODB"/>
    <property type="match status" value="1"/>
</dbReference>
<comment type="caution">
    <text evidence="4">The sequence shown here is derived from an EMBL/GenBank/DDBJ whole genome shotgun (WGS) entry which is preliminary data.</text>
</comment>
<dbReference type="InterPro" id="IPR002509">
    <property type="entry name" value="NODB_dom"/>
</dbReference>
<dbReference type="PANTHER" id="PTHR10587:SF133">
    <property type="entry name" value="CHITIN DEACETYLASE 1-RELATED"/>
    <property type="match status" value="1"/>
</dbReference>
<dbReference type="InterPro" id="IPR050248">
    <property type="entry name" value="Polysacc_deacetylase_ArnD"/>
</dbReference>
<organism evidence="4 5">
    <name type="scientific">Metabacillus idriensis</name>
    <dbReference type="NCBI Taxonomy" id="324768"/>
    <lineage>
        <taxon>Bacteria</taxon>
        <taxon>Bacillati</taxon>
        <taxon>Bacillota</taxon>
        <taxon>Bacilli</taxon>
        <taxon>Bacillales</taxon>
        <taxon>Bacillaceae</taxon>
        <taxon>Metabacillus</taxon>
    </lineage>
</organism>
<evidence type="ECO:0000259" key="3">
    <source>
        <dbReference type="PROSITE" id="PS51677"/>
    </source>
</evidence>
<dbReference type="Gene3D" id="3.20.20.370">
    <property type="entry name" value="Glycoside hydrolase/deacetylase"/>
    <property type="match status" value="1"/>
</dbReference>
<accession>A0A6I2MEH6</accession>
<dbReference type="CDD" id="cd10917">
    <property type="entry name" value="CE4_NodB_like_6s_7s"/>
    <property type="match status" value="1"/>
</dbReference>
<feature type="domain" description="NodB homology" evidence="3">
    <location>
        <begin position="173"/>
        <end position="354"/>
    </location>
</feature>
<evidence type="ECO:0000313" key="5">
    <source>
        <dbReference type="Proteomes" id="UP000441585"/>
    </source>
</evidence>
<dbReference type="GO" id="GO:0046872">
    <property type="term" value="F:metal ion binding"/>
    <property type="evidence" value="ECO:0007669"/>
    <property type="project" value="UniProtKB-KW"/>
</dbReference>
<name>A0A6I2MEH6_9BACI</name>